<evidence type="ECO:0000313" key="1">
    <source>
        <dbReference type="EMBL" id="KAK9240379.1"/>
    </source>
</evidence>
<gene>
    <name evidence="1" type="ORF">V1525DRAFT_454158</name>
</gene>
<sequence>MNAIIFIIIFGAALLLLVVFLPVLNGVGSYKIHKPSRIRGHKSKSDDEDKSQDTSFVKFQLAEGTSSSLRAAILEEDEDDTTSVGQRVRSRNAAGREKLRGKGYDV</sequence>
<dbReference type="EMBL" id="MU971340">
    <property type="protein sequence ID" value="KAK9240379.1"/>
    <property type="molecule type" value="Genomic_DNA"/>
</dbReference>
<comment type="caution">
    <text evidence="1">The sequence shown here is derived from an EMBL/GenBank/DDBJ whole genome shotgun (WGS) entry which is preliminary data.</text>
</comment>
<evidence type="ECO:0000313" key="2">
    <source>
        <dbReference type="Proteomes" id="UP001433508"/>
    </source>
</evidence>
<organism evidence="1 2">
    <name type="scientific">Lipomyces kononenkoae</name>
    <name type="common">Yeast</name>
    <dbReference type="NCBI Taxonomy" id="34357"/>
    <lineage>
        <taxon>Eukaryota</taxon>
        <taxon>Fungi</taxon>
        <taxon>Dikarya</taxon>
        <taxon>Ascomycota</taxon>
        <taxon>Saccharomycotina</taxon>
        <taxon>Lipomycetes</taxon>
        <taxon>Lipomycetales</taxon>
        <taxon>Lipomycetaceae</taxon>
        <taxon>Lipomyces</taxon>
    </lineage>
</organism>
<reference evidence="2" key="1">
    <citation type="journal article" date="2024" name="Front. Bioeng. Biotechnol.">
        <title>Genome-scale model development and genomic sequencing of the oleaginous clade Lipomyces.</title>
        <authorList>
            <person name="Czajka J.J."/>
            <person name="Han Y."/>
            <person name="Kim J."/>
            <person name="Mondo S.J."/>
            <person name="Hofstad B.A."/>
            <person name="Robles A."/>
            <person name="Haridas S."/>
            <person name="Riley R."/>
            <person name="LaButti K."/>
            <person name="Pangilinan J."/>
            <person name="Andreopoulos W."/>
            <person name="Lipzen A."/>
            <person name="Yan J."/>
            <person name="Wang M."/>
            <person name="Ng V."/>
            <person name="Grigoriev I.V."/>
            <person name="Spatafora J.W."/>
            <person name="Magnuson J.K."/>
            <person name="Baker S.E."/>
            <person name="Pomraning K.R."/>
        </authorList>
    </citation>
    <scope>NUCLEOTIDE SEQUENCE [LARGE SCALE GENOMIC DNA]</scope>
    <source>
        <strain evidence="2">CBS 7786</strain>
    </source>
</reference>
<dbReference type="Proteomes" id="UP001433508">
    <property type="component" value="Unassembled WGS sequence"/>
</dbReference>
<name>A0ACC3T8Z5_LIPKO</name>
<proteinExistence type="predicted"/>
<accession>A0ACC3T8Z5</accession>
<keyword evidence="2" id="KW-1185">Reference proteome</keyword>
<protein>
    <submittedName>
        <fullName evidence="1">Uncharacterized protein</fullName>
    </submittedName>
</protein>